<evidence type="ECO:0000256" key="8">
    <source>
        <dbReference type="PIRSR" id="PIRSR000294-1"/>
    </source>
</evidence>
<evidence type="ECO:0000256" key="4">
    <source>
        <dbReference type="ARBA" id="ARBA00022729"/>
    </source>
</evidence>
<feature type="binding site" description="covalent" evidence="8">
    <location>
        <position position="243"/>
    </location>
    <ligand>
        <name>heme c</name>
        <dbReference type="ChEBI" id="CHEBI:61717"/>
        <label>2</label>
    </ligand>
</feature>
<gene>
    <name evidence="12" type="ORF">DYI23_00185</name>
</gene>
<feature type="binding site" description="axial binding residue" evidence="9">
    <location>
        <position position="244"/>
    </location>
    <ligand>
        <name>heme c</name>
        <dbReference type="ChEBI" id="CHEBI:61717"/>
        <label>2</label>
    </ligand>
    <ligandPart>
        <name>Fe</name>
        <dbReference type="ChEBI" id="CHEBI:18248"/>
    </ligandPart>
</feature>
<keyword evidence="2 8" id="KW-0349">Heme</keyword>
<dbReference type="GO" id="GO:0009055">
    <property type="term" value="F:electron transfer activity"/>
    <property type="evidence" value="ECO:0007669"/>
    <property type="project" value="InterPro"/>
</dbReference>
<dbReference type="InterPro" id="IPR026259">
    <property type="entry name" value="MauG/Cytc_peroxidase"/>
</dbReference>
<dbReference type="PIRSF" id="PIRSF000294">
    <property type="entry name" value="Cytochrome-c_peroxidase"/>
    <property type="match status" value="1"/>
</dbReference>
<keyword evidence="7 9" id="KW-0408">Iron</keyword>
<dbReference type="GO" id="GO:0042597">
    <property type="term" value="C:periplasmic space"/>
    <property type="evidence" value="ECO:0007669"/>
    <property type="project" value="UniProtKB-SubCell"/>
</dbReference>
<feature type="binding site" description="axial binding residue" evidence="9">
    <location>
        <position position="88"/>
    </location>
    <ligand>
        <name>heme c</name>
        <dbReference type="ChEBI" id="CHEBI:61717"/>
        <label>1</label>
    </ligand>
    <ligandPart>
        <name>Fe</name>
        <dbReference type="ChEBI" id="CHEBI:18248"/>
    </ligandPart>
</feature>
<organism evidence="12 13">
    <name type="scientific">Roseibium polysiphoniae</name>
    <dbReference type="NCBI Taxonomy" id="2571221"/>
    <lineage>
        <taxon>Bacteria</taxon>
        <taxon>Pseudomonadati</taxon>
        <taxon>Pseudomonadota</taxon>
        <taxon>Alphaproteobacteria</taxon>
        <taxon>Hyphomicrobiales</taxon>
        <taxon>Stappiaceae</taxon>
        <taxon>Roseibium</taxon>
    </lineage>
</organism>
<proteinExistence type="predicted"/>
<feature type="domain" description="Cytochrome c" evidence="11">
    <location>
        <begin position="225"/>
        <end position="383"/>
    </location>
</feature>
<comment type="caution">
    <text evidence="12">The sequence shown here is derived from an EMBL/GenBank/DDBJ whole genome shotgun (WGS) entry which is preliminary data.</text>
</comment>
<dbReference type="PANTHER" id="PTHR30600">
    <property type="entry name" value="CYTOCHROME C PEROXIDASE-RELATED"/>
    <property type="match status" value="1"/>
</dbReference>
<name>A0A944C9G2_9HYPH</name>
<dbReference type="AlphaFoldDB" id="A0A944C9G2"/>
<evidence type="ECO:0000256" key="7">
    <source>
        <dbReference type="ARBA" id="ARBA00023004"/>
    </source>
</evidence>
<dbReference type="InterPro" id="IPR004852">
    <property type="entry name" value="Di-haem_cyt_c_peroxidsae"/>
</dbReference>
<evidence type="ECO:0000256" key="3">
    <source>
        <dbReference type="ARBA" id="ARBA00022723"/>
    </source>
</evidence>
<feature type="signal peptide" evidence="10">
    <location>
        <begin position="1"/>
        <end position="21"/>
    </location>
</feature>
<feature type="binding site" description="covalent" evidence="8">
    <location>
        <position position="240"/>
    </location>
    <ligand>
        <name>heme c</name>
        <dbReference type="ChEBI" id="CHEBI:61717"/>
        <label>2</label>
    </ligand>
</feature>
<comment type="PTM">
    <text evidence="8">Binds 2 heme groups per subunit.</text>
</comment>
<keyword evidence="3 9" id="KW-0479">Metal-binding</keyword>
<dbReference type="GO" id="GO:0020037">
    <property type="term" value="F:heme binding"/>
    <property type="evidence" value="ECO:0007669"/>
    <property type="project" value="InterPro"/>
</dbReference>
<evidence type="ECO:0000256" key="9">
    <source>
        <dbReference type="PIRSR" id="PIRSR000294-2"/>
    </source>
</evidence>
<dbReference type="InterPro" id="IPR051395">
    <property type="entry name" value="Cytochrome_c_Peroxidase/MauG"/>
</dbReference>
<dbReference type="Proteomes" id="UP000705379">
    <property type="component" value="Unassembled WGS sequence"/>
</dbReference>
<reference evidence="12" key="1">
    <citation type="submission" date="2018-08" db="EMBL/GenBank/DDBJ databases">
        <authorList>
            <person name="Jin W."/>
            <person name="Wang H."/>
            <person name="Yang Y."/>
            <person name="Li M."/>
            <person name="Liu J."/>
        </authorList>
    </citation>
    <scope>NUCLEOTIDE SEQUENCE</scope>
    <source>
        <strain evidence="12">AESS21</strain>
    </source>
</reference>
<sequence>MTGRAASIALLICVASSPFFAGTAAHTNDRFTSDERSMIRAHGPWPLNPPPDPSNRFSGNQTAIAFGKDLFSDPRLSRDGNLSCVSCHVPELGFTDGLERSTGIGEVDRNAPAIANLANFRWFGWDGRSDTLWGQSIHPILNDLEMAATATDIAAQMTSQEDLAARYEQATQTKPADETPEAILVNTGKILAAYQETLRTPRTRFDDYRDALVTGDTAGQVAYPDAAKRGLKIFTGKGKCSICHFGPLFTNGEFHSIGIKHFAEAGRVDTGRYGGLKAFRASELNRLGPHSDEDQARAAKAPSTYAAFLHSNWGAYRVPSLRNVAATAPYMHDGSLATLEDVVDHYSDMNMDRLHSDGETLLRPLDLSKQERADLVAFLHTLTAAPVASAAED</sequence>
<evidence type="ECO:0000256" key="10">
    <source>
        <dbReference type="SAM" id="SignalP"/>
    </source>
</evidence>
<evidence type="ECO:0000313" key="12">
    <source>
        <dbReference type="EMBL" id="MBS8258620.1"/>
    </source>
</evidence>
<feature type="domain" description="Cytochrome c" evidence="11">
    <location>
        <begin position="62"/>
        <end position="161"/>
    </location>
</feature>
<keyword evidence="4 10" id="KW-0732">Signal</keyword>
<dbReference type="Gene3D" id="1.10.760.10">
    <property type="entry name" value="Cytochrome c-like domain"/>
    <property type="match status" value="2"/>
</dbReference>
<dbReference type="PROSITE" id="PS51007">
    <property type="entry name" value="CYTC"/>
    <property type="match status" value="2"/>
</dbReference>
<keyword evidence="5" id="KW-0574">Periplasm</keyword>
<feature type="chain" id="PRO_5037807131" description="Cytochrome c domain-containing protein" evidence="10">
    <location>
        <begin position="22"/>
        <end position="393"/>
    </location>
</feature>
<dbReference type="EMBL" id="QTKU01000001">
    <property type="protein sequence ID" value="MBS8258620.1"/>
    <property type="molecule type" value="Genomic_DNA"/>
</dbReference>
<accession>A0A944C9G2</accession>
<evidence type="ECO:0000256" key="6">
    <source>
        <dbReference type="ARBA" id="ARBA00023002"/>
    </source>
</evidence>
<evidence type="ECO:0000256" key="1">
    <source>
        <dbReference type="ARBA" id="ARBA00004418"/>
    </source>
</evidence>
<dbReference type="GO" id="GO:0004130">
    <property type="term" value="F:cytochrome-c peroxidase activity"/>
    <property type="evidence" value="ECO:0007669"/>
    <property type="project" value="TreeGrafter"/>
</dbReference>
<feature type="binding site" description="covalent" evidence="8">
    <location>
        <position position="87"/>
    </location>
    <ligand>
        <name>heme c</name>
        <dbReference type="ChEBI" id="CHEBI:61717"/>
        <label>1</label>
    </ligand>
</feature>
<keyword evidence="6" id="KW-0560">Oxidoreductase</keyword>
<dbReference type="InterPro" id="IPR036909">
    <property type="entry name" value="Cyt_c-like_dom_sf"/>
</dbReference>
<comment type="subcellular location">
    <subcellularLocation>
        <location evidence="1">Periplasm</location>
    </subcellularLocation>
</comment>
<dbReference type="InterPro" id="IPR009056">
    <property type="entry name" value="Cyt_c-like_dom"/>
</dbReference>
<evidence type="ECO:0000313" key="13">
    <source>
        <dbReference type="Proteomes" id="UP000705379"/>
    </source>
</evidence>
<dbReference type="RefSeq" id="WP_213214401.1">
    <property type="nucleotide sequence ID" value="NZ_QTKU01000001.1"/>
</dbReference>
<feature type="binding site" description="covalent" evidence="8">
    <location>
        <position position="84"/>
    </location>
    <ligand>
        <name>heme c</name>
        <dbReference type="ChEBI" id="CHEBI:61717"/>
        <label>1</label>
    </ligand>
</feature>
<evidence type="ECO:0000256" key="5">
    <source>
        <dbReference type="ARBA" id="ARBA00022764"/>
    </source>
</evidence>
<comment type="cofactor">
    <cofactor evidence="8">
        <name>heme</name>
        <dbReference type="ChEBI" id="CHEBI:30413"/>
    </cofactor>
    <text evidence="8">Binds 2 heme groups.</text>
</comment>
<evidence type="ECO:0000259" key="11">
    <source>
        <dbReference type="PROSITE" id="PS51007"/>
    </source>
</evidence>
<dbReference type="PANTHER" id="PTHR30600:SF10">
    <property type="entry name" value="BLL6722 PROTEIN"/>
    <property type="match status" value="1"/>
</dbReference>
<dbReference type="GO" id="GO:0046872">
    <property type="term" value="F:metal ion binding"/>
    <property type="evidence" value="ECO:0007669"/>
    <property type="project" value="UniProtKB-KW"/>
</dbReference>
<protein>
    <recommendedName>
        <fullName evidence="11">Cytochrome c domain-containing protein</fullName>
    </recommendedName>
</protein>
<dbReference type="Pfam" id="PF03150">
    <property type="entry name" value="CCP_MauG"/>
    <property type="match status" value="1"/>
</dbReference>
<dbReference type="SUPFAM" id="SSF46626">
    <property type="entry name" value="Cytochrome c"/>
    <property type="match status" value="2"/>
</dbReference>
<reference evidence="12" key="2">
    <citation type="journal article" date="2021" name="Microorganisms">
        <title>Bacterial Dimethylsulfoniopropionate Biosynthesis in the East China Sea.</title>
        <authorList>
            <person name="Liu J."/>
            <person name="Zhang Y."/>
            <person name="Liu J."/>
            <person name="Zhong H."/>
            <person name="Williams B.T."/>
            <person name="Zheng Y."/>
            <person name="Curson A.R.J."/>
            <person name="Sun C."/>
            <person name="Sun H."/>
            <person name="Song D."/>
            <person name="Wagner Mackenzie B."/>
            <person name="Bermejo Martinez A."/>
            <person name="Todd J.D."/>
            <person name="Zhang X.H."/>
        </authorList>
    </citation>
    <scope>NUCLEOTIDE SEQUENCE</scope>
    <source>
        <strain evidence="12">AESS21</strain>
    </source>
</reference>
<evidence type="ECO:0000256" key="2">
    <source>
        <dbReference type="ARBA" id="ARBA00022617"/>
    </source>
</evidence>